<dbReference type="AlphaFoldDB" id="A0A7Y9IVE4"/>
<dbReference type="InterPro" id="IPR011008">
    <property type="entry name" value="Dimeric_a/b-barrel"/>
</dbReference>
<reference evidence="1 2" key="1">
    <citation type="submission" date="2020-07" db="EMBL/GenBank/DDBJ databases">
        <title>Genomic Encyclopedia of Type Strains, Phase IV (KMG-V): Genome sequencing to study the core and pangenomes of soil and plant-associated prokaryotes.</title>
        <authorList>
            <person name="Whitman W."/>
        </authorList>
    </citation>
    <scope>NUCLEOTIDE SEQUENCE [LARGE SCALE GENOMIC DNA]</scope>
    <source>
        <strain evidence="1 2">SAS40</strain>
    </source>
</reference>
<sequence>MRGRTILFSEMTPAPEWEDRFNTWYDEEHIPIRVGLRGFQSSQRYVRPDRNYLAVYEMDTLQALKTVAYQAIKNNPSPETAWMLKNVTGFTRYLCEEISIAGDTSPAGIETQVLYPVWFKVPPERLADFDAWYEQDHVPLLLECPEWRCVRRFNVTDGVPGDYNRLALHYLDDGSALASPAREKARNTPWRNRISAEPWFKGVYDVFAKVGERQLPPL</sequence>
<evidence type="ECO:0008006" key="3">
    <source>
        <dbReference type="Google" id="ProtNLM"/>
    </source>
</evidence>
<proteinExistence type="predicted"/>
<gene>
    <name evidence="1" type="ORF">FHW18_003066</name>
</gene>
<dbReference type="SUPFAM" id="SSF54909">
    <property type="entry name" value="Dimeric alpha+beta barrel"/>
    <property type="match status" value="1"/>
</dbReference>
<keyword evidence="2" id="KW-1185">Reference proteome</keyword>
<dbReference type="RefSeq" id="WP_179587568.1">
    <property type="nucleotide sequence ID" value="NZ_JACBYR010000001.1"/>
</dbReference>
<dbReference type="Proteomes" id="UP000542125">
    <property type="component" value="Unassembled WGS sequence"/>
</dbReference>
<evidence type="ECO:0000313" key="2">
    <source>
        <dbReference type="Proteomes" id="UP000542125"/>
    </source>
</evidence>
<dbReference type="EMBL" id="JACBYR010000001">
    <property type="protein sequence ID" value="NYE83795.1"/>
    <property type="molecule type" value="Genomic_DNA"/>
</dbReference>
<evidence type="ECO:0000313" key="1">
    <source>
        <dbReference type="EMBL" id="NYE83795.1"/>
    </source>
</evidence>
<accession>A0A7Y9IVE4</accession>
<name>A0A7Y9IVE4_9BURK</name>
<organism evidence="1 2">
    <name type="scientific">Pigmentiphaga litoralis</name>
    <dbReference type="NCBI Taxonomy" id="516702"/>
    <lineage>
        <taxon>Bacteria</taxon>
        <taxon>Pseudomonadati</taxon>
        <taxon>Pseudomonadota</taxon>
        <taxon>Betaproteobacteria</taxon>
        <taxon>Burkholderiales</taxon>
        <taxon>Alcaligenaceae</taxon>
        <taxon>Pigmentiphaga</taxon>
    </lineage>
</organism>
<dbReference type="Gene3D" id="3.30.70.100">
    <property type="match status" value="1"/>
</dbReference>
<comment type="caution">
    <text evidence="1">The sequence shown here is derived from an EMBL/GenBank/DDBJ whole genome shotgun (WGS) entry which is preliminary data.</text>
</comment>
<protein>
    <recommendedName>
        <fullName evidence="3">EthD domain-containing protein</fullName>
    </recommendedName>
</protein>